<protein>
    <submittedName>
        <fullName evidence="8">Transcriptional repressor</fullName>
    </submittedName>
</protein>
<evidence type="ECO:0000313" key="9">
    <source>
        <dbReference type="Proteomes" id="UP000677305"/>
    </source>
</evidence>
<comment type="cofactor">
    <cofactor evidence="7">
        <name>Zn(2+)</name>
        <dbReference type="ChEBI" id="CHEBI:29105"/>
    </cofactor>
    <text evidence="7">Binds 1 zinc ion per subunit.</text>
</comment>
<dbReference type="Gene3D" id="1.10.10.10">
    <property type="entry name" value="Winged helix-like DNA-binding domain superfamily/Winged helix DNA-binding domain"/>
    <property type="match status" value="1"/>
</dbReference>
<dbReference type="GO" id="GO:0045892">
    <property type="term" value="P:negative regulation of DNA-templated transcription"/>
    <property type="evidence" value="ECO:0007669"/>
    <property type="project" value="TreeGrafter"/>
</dbReference>
<gene>
    <name evidence="8" type="ORF">HYG85_02950</name>
</gene>
<evidence type="ECO:0000256" key="5">
    <source>
        <dbReference type="ARBA" id="ARBA00023125"/>
    </source>
</evidence>
<keyword evidence="7" id="KW-0479">Metal-binding</keyword>
<dbReference type="SUPFAM" id="SSF46785">
    <property type="entry name" value="Winged helix' DNA-binding domain"/>
    <property type="match status" value="1"/>
</dbReference>
<evidence type="ECO:0000256" key="4">
    <source>
        <dbReference type="ARBA" id="ARBA00023015"/>
    </source>
</evidence>
<dbReference type="InterPro" id="IPR036388">
    <property type="entry name" value="WH-like_DNA-bd_sf"/>
</dbReference>
<feature type="binding site" evidence="7">
    <location>
        <position position="103"/>
    </location>
    <ligand>
        <name>Zn(2+)</name>
        <dbReference type="ChEBI" id="CHEBI:29105"/>
    </ligand>
</feature>
<keyword evidence="3 7" id="KW-0862">Zinc</keyword>
<evidence type="ECO:0000256" key="7">
    <source>
        <dbReference type="PIRSR" id="PIRSR602481-1"/>
    </source>
</evidence>
<dbReference type="GO" id="GO:1900376">
    <property type="term" value="P:regulation of secondary metabolite biosynthetic process"/>
    <property type="evidence" value="ECO:0007669"/>
    <property type="project" value="TreeGrafter"/>
</dbReference>
<dbReference type="GO" id="GO:0003700">
    <property type="term" value="F:DNA-binding transcription factor activity"/>
    <property type="evidence" value="ECO:0007669"/>
    <property type="project" value="InterPro"/>
</dbReference>
<keyword evidence="9" id="KW-1185">Reference proteome</keyword>
<accession>A0A8J8SB29</accession>
<dbReference type="InterPro" id="IPR043135">
    <property type="entry name" value="Fur_C"/>
</dbReference>
<dbReference type="GO" id="GO:0000976">
    <property type="term" value="F:transcription cis-regulatory region binding"/>
    <property type="evidence" value="ECO:0007669"/>
    <property type="project" value="TreeGrafter"/>
</dbReference>
<dbReference type="AlphaFoldDB" id="A0A8J8SB29"/>
<dbReference type="PANTHER" id="PTHR33202">
    <property type="entry name" value="ZINC UPTAKE REGULATION PROTEIN"/>
    <property type="match status" value="1"/>
</dbReference>
<reference evidence="8 9" key="1">
    <citation type="submission" date="2020-07" db="EMBL/GenBank/DDBJ databases">
        <title>Vallitalea guaymasensis genome.</title>
        <authorList>
            <person name="Postec A."/>
        </authorList>
    </citation>
    <scope>NUCLEOTIDE SEQUENCE [LARGE SCALE GENOMIC DNA]</scope>
    <source>
        <strain evidence="8 9">Ra1766G1</strain>
    </source>
</reference>
<dbReference type="InterPro" id="IPR002481">
    <property type="entry name" value="FUR"/>
</dbReference>
<sequence length="150" mass="17344">MSTEVNPIMNNLIEKMDIRLTYQRKIILNTLIENVGKHLSANEIYTLIKDKENIIGMATIYRTIDMLLKKGVVIKHDFGDSAAKYEIEIENTRNHHHLICKKCGKVIEASGLIKDDFYERLLEEKGFQCTDYKLKIFGYCDKCRVSAKAN</sequence>
<feature type="binding site" evidence="7">
    <location>
        <position position="140"/>
    </location>
    <ligand>
        <name>Zn(2+)</name>
        <dbReference type="ChEBI" id="CHEBI:29105"/>
    </ligand>
</feature>
<dbReference type="PANTHER" id="PTHR33202:SF7">
    <property type="entry name" value="FERRIC UPTAKE REGULATION PROTEIN"/>
    <property type="match status" value="1"/>
</dbReference>
<name>A0A8J8SB29_9FIRM</name>
<feature type="binding site" evidence="7">
    <location>
        <position position="100"/>
    </location>
    <ligand>
        <name>Zn(2+)</name>
        <dbReference type="ChEBI" id="CHEBI:29105"/>
    </ligand>
</feature>
<evidence type="ECO:0000256" key="1">
    <source>
        <dbReference type="ARBA" id="ARBA00007957"/>
    </source>
</evidence>
<dbReference type="EMBL" id="CP058561">
    <property type="protein sequence ID" value="QUH27926.1"/>
    <property type="molecule type" value="Genomic_DNA"/>
</dbReference>
<evidence type="ECO:0000256" key="6">
    <source>
        <dbReference type="ARBA" id="ARBA00023163"/>
    </source>
</evidence>
<dbReference type="Gene3D" id="3.30.1490.190">
    <property type="match status" value="1"/>
</dbReference>
<proteinExistence type="inferred from homology"/>
<evidence type="ECO:0000313" key="8">
    <source>
        <dbReference type="EMBL" id="QUH27926.1"/>
    </source>
</evidence>
<dbReference type="Pfam" id="PF01475">
    <property type="entry name" value="FUR"/>
    <property type="match status" value="1"/>
</dbReference>
<keyword evidence="6" id="KW-0804">Transcription</keyword>
<keyword evidence="5" id="KW-0238">DNA-binding</keyword>
<organism evidence="8 9">
    <name type="scientific">Vallitalea guaymasensis</name>
    <dbReference type="NCBI Taxonomy" id="1185412"/>
    <lineage>
        <taxon>Bacteria</taxon>
        <taxon>Bacillati</taxon>
        <taxon>Bacillota</taxon>
        <taxon>Clostridia</taxon>
        <taxon>Lachnospirales</taxon>
        <taxon>Vallitaleaceae</taxon>
        <taxon>Vallitalea</taxon>
    </lineage>
</organism>
<comment type="similarity">
    <text evidence="1">Belongs to the Fur family.</text>
</comment>
<keyword evidence="4" id="KW-0805">Transcription regulation</keyword>
<evidence type="ECO:0000256" key="2">
    <source>
        <dbReference type="ARBA" id="ARBA00022491"/>
    </source>
</evidence>
<dbReference type="CDD" id="cd07153">
    <property type="entry name" value="Fur_like"/>
    <property type="match status" value="1"/>
</dbReference>
<dbReference type="GO" id="GO:0008270">
    <property type="term" value="F:zinc ion binding"/>
    <property type="evidence" value="ECO:0007669"/>
    <property type="project" value="TreeGrafter"/>
</dbReference>
<dbReference type="RefSeq" id="WP_212692214.1">
    <property type="nucleotide sequence ID" value="NZ_CP058561.1"/>
</dbReference>
<keyword evidence="2" id="KW-0678">Repressor</keyword>
<dbReference type="KEGG" id="vgu:HYG85_02950"/>
<feature type="binding site" evidence="7">
    <location>
        <position position="143"/>
    </location>
    <ligand>
        <name>Zn(2+)</name>
        <dbReference type="ChEBI" id="CHEBI:29105"/>
    </ligand>
</feature>
<dbReference type="Proteomes" id="UP000677305">
    <property type="component" value="Chromosome"/>
</dbReference>
<evidence type="ECO:0000256" key="3">
    <source>
        <dbReference type="ARBA" id="ARBA00022833"/>
    </source>
</evidence>
<dbReference type="InterPro" id="IPR036390">
    <property type="entry name" value="WH_DNA-bd_sf"/>
</dbReference>